<accession>A0ABQ0GAZ5</accession>
<dbReference type="EMBL" id="BAAFSV010000002">
    <property type="protein sequence ID" value="GAB1314899.1"/>
    <property type="molecule type" value="Genomic_DNA"/>
</dbReference>
<keyword evidence="2" id="KW-0999">Mitochondrion inner membrane</keyword>
<proteinExistence type="predicted"/>
<evidence type="ECO:0000256" key="3">
    <source>
        <dbReference type="ARBA" id="ARBA00023128"/>
    </source>
</evidence>
<protein>
    <submittedName>
        <fullName evidence="6">Uncharacterized protein</fullName>
    </submittedName>
</protein>
<evidence type="ECO:0000313" key="7">
    <source>
        <dbReference type="Proteomes" id="UP001628179"/>
    </source>
</evidence>
<reference evidence="6 7" key="1">
    <citation type="submission" date="2024-09" db="EMBL/GenBank/DDBJ databases">
        <title>Itraconazole resistance in Madurella fahalii resulting from another homologue of gene encoding cytochrome P450 14-alpha sterol demethylase (CYP51).</title>
        <authorList>
            <person name="Yoshioka I."/>
            <person name="Fahal A.H."/>
            <person name="Kaneko S."/>
            <person name="Yaguchi T."/>
        </authorList>
    </citation>
    <scope>NUCLEOTIDE SEQUENCE [LARGE SCALE GENOMIC DNA]</scope>
    <source>
        <strain evidence="6 7">IFM 68171</strain>
    </source>
</reference>
<keyword evidence="5" id="KW-0812">Transmembrane</keyword>
<comment type="caution">
    <text evidence="6">The sequence shown here is derived from an EMBL/GenBank/DDBJ whole genome shotgun (WGS) entry which is preliminary data.</text>
</comment>
<name>A0ABQ0GAZ5_9PEZI</name>
<dbReference type="Pfam" id="PF02238">
    <property type="entry name" value="COX7a"/>
    <property type="match status" value="1"/>
</dbReference>
<organism evidence="6 7">
    <name type="scientific">Madurella fahalii</name>
    <dbReference type="NCBI Taxonomy" id="1157608"/>
    <lineage>
        <taxon>Eukaryota</taxon>
        <taxon>Fungi</taxon>
        <taxon>Dikarya</taxon>
        <taxon>Ascomycota</taxon>
        <taxon>Pezizomycotina</taxon>
        <taxon>Sordariomycetes</taxon>
        <taxon>Sordariomycetidae</taxon>
        <taxon>Sordariales</taxon>
        <taxon>Sordariales incertae sedis</taxon>
        <taxon>Madurella</taxon>
    </lineage>
</organism>
<dbReference type="GeneID" id="98175852"/>
<feature type="transmembrane region" description="Helical" evidence="5">
    <location>
        <begin position="36"/>
        <end position="56"/>
    </location>
</feature>
<evidence type="ECO:0000313" key="6">
    <source>
        <dbReference type="EMBL" id="GAB1314899.1"/>
    </source>
</evidence>
<keyword evidence="3" id="KW-0496">Mitochondrion</keyword>
<dbReference type="Proteomes" id="UP001628179">
    <property type="component" value="Unassembled WGS sequence"/>
</dbReference>
<evidence type="ECO:0000256" key="4">
    <source>
        <dbReference type="ARBA" id="ARBA00023136"/>
    </source>
</evidence>
<dbReference type="InterPro" id="IPR039297">
    <property type="entry name" value="COX7a"/>
</dbReference>
<keyword evidence="7" id="KW-1185">Reference proteome</keyword>
<keyword evidence="4 5" id="KW-0472">Membrane</keyword>
<evidence type="ECO:0000256" key="5">
    <source>
        <dbReference type="SAM" id="Phobius"/>
    </source>
</evidence>
<comment type="subcellular location">
    <subcellularLocation>
        <location evidence="1">Mitochondrion inner membrane</location>
    </subcellularLocation>
</comment>
<dbReference type="RefSeq" id="XP_070916630.1">
    <property type="nucleotide sequence ID" value="XM_071060529.1"/>
</dbReference>
<gene>
    <name evidence="6" type="ORF">MFIFM68171_05109</name>
</gene>
<evidence type="ECO:0000256" key="1">
    <source>
        <dbReference type="ARBA" id="ARBA00004273"/>
    </source>
</evidence>
<evidence type="ECO:0000256" key="2">
    <source>
        <dbReference type="ARBA" id="ARBA00022792"/>
    </source>
</evidence>
<keyword evidence="5" id="KW-1133">Transmembrane helix</keyword>
<sequence length="73" mass="8857">MGFINAPNKVPQYQRYYQAAYRNHQRLWRIHPRSNMLLRPYLFLLWGTFGATMYAMCRRVCGYNTWFGSERST</sequence>